<dbReference type="Proteomes" id="UP000664940">
    <property type="component" value="Unassembled WGS sequence"/>
</dbReference>
<comment type="caution">
    <text evidence="2">The sequence shown here is derived from an EMBL/GenBank/DDBJ whole genome shotgun (WGS) entry which is preliminary data.</text>
</comment>
<feature type="compositionally biased region" description="Low complexity" evidence="1">
    <location>
        <begin position="68"/>
        <end position="93"/>
    </location>
</feature>
<evidence type="ECO:0000256" key="1">
    <source>
        <dbReference type="SAM" id="MobiDB-lite"/>
    </source>
</evidence>
<evidence type="ECO:0000313" key="2">
    <source>
        <dbReference type="EMBL" id="KAF6115690.1"/>
    </source>
</evidence>
<evidence type="ECO:0000313" key="3">
    <source>
        <dbReference type="Proteomes" id="UP000664940"/>
    </source>
</evidence>
<feature type="region of interest" description="Disordered" evidence="1">
    <location>
        <begin position="144"/>
        <end position="178"/>
    </location>
</feature>
<name>A0A834ECF4_9CHIR</name>
<reference evidence="2 3" key="1">
    <citation type="journal article" date="2020" name="Nature">
        <title>Six reference-quality genomes reveal evolution of bat adaptations.</title>
        <authorList>
            <person name="Jebb D."/>
            <person name="Huang Z."/>
            <person name="Pippel M."/>
            <person name="Hughes G.M."/>
            <person name="Lavrichenko K."/>
            <person name="Devanna P."/>
            <person name="Winkler S."/>
            <person name="Jermiin L.S."/>
            <person name="Skirmuntt E.C."/>
            <person name="Katzourakis A."/>
            <person name="Burkitt-Gray L."/>
            <person name="Ray D.A."/>
            <person name="Sullivan K.A.M."/>
            <person name="Roscito J.G."/>
            <person name="Kirilenko B.M."/>
            <person name="Davalos L.M."/>
            <person name="Corthals A.P."/>
            <person name="Power M.L."/>
            <person name="Jones G."/>
            <person name="Ransome R.D."/>
            <person name="Dechmann D.K.N."/>
            <person name="Locatelli A.G."/>
            <person name="Puechmaille S.J."/>
            <person name="Fedrigo O."/>
            <person name="Jarvis E.D."/>
            <person name="Hiller M."/>
            <person name="Vernes S.C."/>
            <person name="Myers E.W."/>
            <person name="Teeling E.C."/>
        </authorList>
    </citation>
    <scope>NUCLEOTIDE SEQUENCE [LARGE SCALE GENOMIC DNA]</scope>
    <source>
        <strain evidence="2">Bat1K_MPI-CBG_1</strain>
    </source>
</reference>
<dbReference type="AlphaFoldDB" id="A0A834ECF4"/>
<organism evidence="2 3">
    <name type="scientific">Phyllostomus discolor</name>
    <name type="common">pale spear-nosed bat</name>
    <dbReference type="NCBI Taxonomy" id="89673"/>
    <lineage>
        <taxon>Eukaryota</taxon>
        <taxon>Metazoa</taxon>
        <taxon>Chordata</taxon>
        <taxon>Craniata</taxon>
        <taxon>Vertebrata</taxon>
        <taxon>Euteleostomi</taxon>
        <taxon>Mammalia</taxon>
        <taxon>Eutheria</taxon>
        <taxon>Laurasiatheria</taxon>
        <taxon>Chiroptera</taxon>
        <taxon>Yangochiroptera</taxon>
        <taxon>Phyllostomidae</taxon>
        <taxon>Phyllostominae</taxon>
        <taxon>Phyllostomus</taxon>
    </lineage>
</organism>
<protein>
    <submittedName>
        <fullName evidence="2">Proline rich 18</fullName>
    </submittedName>
</protein>
<dbReference type="InterPro" id="IPR031369">
    <property type="entry name" value="PRR18"/>
</dbReference>
<proteinExistence type="predicted"/>
<gene>
    <name evidence="2" type="ORF">HJG60_015632</name>
</gene>
<feature type="compositionally biased region" description="Pro residues" evidence="1">
    <location>
        <begin position="1"/>
        <end position="10"/>
    </location>
</feature>
<feature type="region of interest" description="Disordered" evidence="1">
    <location>
        <begin position="1"/>
        <end position="108"/>
    </location>
</feature>
<sequence length="260" mass="27624">MPFPPPPAPAPRVSAARPPPRRPRKTAVPTCAPPAPLPPAATREKQRPPARPEALLSRSWPSATLRKPPVGRAPGPAPRRAQAPAGSSPSPAGTTDTAALGPGREAAARFPLNLPPEVTPVLHRRPLEQQLLARPRRLLPAPLASATLPLGPQPGAKGRGPRRGGGPGGLDARLPGLPLPPRGRWAPDPSPRPAHLRGVLKVSLLNDRHKYDDVEYEEEATVMDEDLVRRCTEWLRGVEAAAAARSRTGPLDLLPHLSTL</sequence>
<dbReference type="Pfam" id="PF15671">
    <property type="entry name" value="PRR18"/>
    <property type="match status" value="1"/>
</dbReference>
<dbReference type="EMBL" id="JABVXQ010000004">
    <property type="protein sequence ID" value="KAF6115690.1"/>
    <property type="molecule type" value="Genomic_DNA"/>
</dbReference>
<accession>A0A834ECF4</accession>
<feature type="compositionally biased region" description="Low complexity" evidence="1">
    <location>
        <begin position="144"/>
        <end position="156"/>
    </location>
</feature>